<accession>A0A0E9TWP4</accession>
<feature type="compositionally biased region" description="Basic residues" evidence="1">
    <location>
        <begin position="1"/>
        <end position="11"/>
    </location>
</feature>
<name>A0A0E9TWP4_ANGAN</name>
<reference evidence="2" key="2">
    <citation type="journal article" date="2015" name="Fish Shellfish Immunol.">
        <title>Early steps in the European eel (Anguilla anguilla)-Vibrio vulnificus interaction in the gills: Role of the RtxA13 toxin.</title>
        <authorList>
            <person name="Callol A."/>
            <person name="Pajuelo D."/>
            <person name="Ebbesson L."/>
            <person name="Teles M."/>
            <person name="MacKenzie S."/>
            <person name="Amaro C."/>
        </authorList>
    </citation>
    <scope>NUCLEOTIDE SEQUENCE</scope>
</reference>
<feature type="compositionally biased region" description="Polar residues" evidence="1">
    <location>
        <begin position="12"/>
        <end position="24"/>
    </location>
</feature>
<proteinExistence type="predicted"/>
<organism evidence="2">
    <name type="scientific">Anguilla anguilla</name>
    <name type="common">European freshwater eel</name>
    <name type="synonym">Muraena anguilla</name>
    <dbReference type="NCBI Taxonomy" id="7936"/>
    <lineage>
        <taxon>Eukaryota</taxon>
        <taxon>Metazoa</taxon>
        <taxon>Chordata</taxon>
        <taxon>Craniata</taxon>
        <taxon>Vertebrata</taxon>
        <taxon>Euteleostomi</taxon>
        <taxon>Actinopterygii</taxon>
        <taxon>Neopterygii</taxon>
        <taxon>Teleostei</taxon>
        <taxon>Anguilliformes</taxon>
        <taxon>Anguillidae</taxon>
        <taxon>Anguilla</taxon>
    </lineage>
</organism>
<dbReference type="EMBL" id="GBXM01050700">
    <property type="protein sequence ID" value="JAH57877.1"/>
    <property type="molecule type" value="Transcribed_RNA"/>
</dbReference>
<sequence>MFPYKHVKQHNHLNPTRKNSSGLN</sequence>
<evidence type="ECO:0000256" key="1">
    <source>
        <dbReference type="SAM" id="MobiDB-lite"/>
    </source>
</evidence>
<protein>
    <submittedName>
        <fullName evidence="2">Uncharacterized protein</fullName>
    </submittedName>
</protein>
<feature type="region of interest" description="Disordered" evidence="1">
    <location>
        <begin position="1"/>
        <end position="24"/>
    </location>
</feature>
<dbReference type="AlphaFoldDB" id="A0A0E9TWP4"/>
<reference evidence="2" key="1">
    <citation type="submission" date="2014-11" db="EMBL/GenBank/DDBJ databases">
        <authorList>
            <person name="Amaro Gonzalez C."/>
        </authorList>
    </citation>
    <scope>NUCLEOTIDE SEQUENCE</scope>
</reference>
<evidence type="ECO:0000313" key="2">
    <source>
        <dbReference type="EMBL" id="JAH57877.1"/>
    </source>
</evidence>